<keyword evidence="3" id="KW-0645">Protease</keyword>
<dbReference type="STRING" id="1561998.A0A1I7UKQ4"/>
<evidence type="ECO:0000256" key="4">
    <source>
        <dbReference type="ARBA" id="ARBA00022723"/>
    </source>
</evidence>
<dbReference type="PANTHER" id="PTHR11733:SF7">
    <property type="entry name" value="NEPRILYSIN METALLOPEPTIDASE FAMILY-RELATED"/>
    <property type="match status" value="1"/>
</dbReference>
<reference evidence="11" key="1">
    <citation type="submission" date="2016-11" db="UniProtKB">
        <authorList>
            <consortium name="WormBaseParasite"/>
        </authorList>
    </citation>
    <scope>IDENTIFICATION</scope>
</reference>
<keyword evidence="4" id="KW-0479">Metal-binding</keyword>
<keyword evidence="6" id="KW-0862">Zinc</keyword>
<keyword evidence="5" id="KW-0378">Hydrolase</keyword>
<dbReference type="InterPro" id="IPR008753">
    <property type="entry name" value="Peptidase_M13_N"/>
</dbReference>
<sequence>MKTFEQPYLTVIPIGSDKPPKNLDTILTWFLEKNGVKIDQKTMKNDVKEYRKLSHDLRKMAKGSDLDFVDLSVIEAQNPSIDFRRVANSFINPGRKILENKIKERIEAIENPAFIDEKHRLEKIISKAGPRAVANYLIIFYVDQTIGRLQDLAEETCIELILNYLPNPALRVFIRNYFKKENLEIVSGMIEENREIFKEMLRESTWLHEETKKNAILKLEKMGKMVGYPEEFEAEGALDKTYETLNLLEDESLYTTIRKLNKFNMEQTMEYVALESPLDPDPEASLIQVNAFYSQLSNSLTILAPFIDDPLFDATFPKYAKIAGIGNTVAHQIGHGYDPEGRLADETGEEKDWWTPEDTVEYEKRTQCMIDQYDNYDDPEYGKNLNGSVTINEMVADNIGVEVSWNAFKKLDLSKEPRIVGFGNYSIPKLYFRISALEFCRARDDSPDLVKELTRHHPTDSFRVNGVFSNMKQFADTFNCPVGSPMNPETKCVLF</sequence>
<evidence type="ECO:0000256" key="1">
    <source>
        <dbReference type="ARBA" id="ARBA00001947"/>
    </source>
</evidence>
<evidence type="ECO:0000256" key="6">
    <source>
        <dbReference type="ARBA" id="ARBA00022833"/>
    </source>
</evidence>
<name>A0A1I7UKQ4_9PELO</name>
<dbReference type="SUPFAM" id="SSF55486">
    <property type="entry name" value="Metalloproteases ('zincins'), catalytic domain"/>
    <property type="match status" value="1"/>
</dbReference>
<protein>
    <submittedName>
        <fullName evidence="11">Peptidase_M13 domain-containing protein</fullName>
    </submittedName>
</protein>
<keyword evidence="10" id="KW-1185">Reference proteome</keyword>
<comment type="cofactor">
    <cofactor evidence="1">
        <name>Zn(2+)</name>
        <dbReference type="ChEBI" id="CHEBI:29105"/>
    </cofactor>
</comment>
<proteinExistence type="inferred from homology"/>
<dbReference type="GO" id="GO:0046872">
    <property type="term" value="F:metal ion binding"/>
    <property type="evidence" value="ECO:0007669"/>
    <property type="project" value="UniProtKB-KW"/>
</dbReference>
<dbReference type="GO" id="GO:0016485">
    <property type="term" value="P:protein processing"/>
    <property type="evidence" value="ECO:0007669"/>
    <property type="project" value="TreeGrafter"/>
</dbReference>
<dbReference type="Pfam" id="PF01431">
    <property type="entry name" value="Peptidase_M13"/>
    <property type="match status" value="1"/>
</dbReference>
<dbReference type="WBParaSite" id="Csp11.Scaffold630.g16934.t1">
    <property type="protein sequence ID" value="Csp11.Scaffold630.g16934.t1"/>
    <property type="gene ID" value="Csp11.Scaffold630.g16934"/>
</dbReference>
<dbReference type="InterPro" id="IPR000718">
    <property type="entry name" value="Peptidase_M13"/>
</dbReference>
<dbReference type="PANTHER" id="PTHR11733">
    <property type="entry name" value="ZINC METALLOPROTEASE FAMILY M13 NEPRILYSIN-RELATED"/>
    <property type="match status" value="1"/>
</dbReference>
<dbReference type="AlphaFoldDB" id="A0A1I7UKQ4"/>
<feature type="domain" description="Peptidase M13 C-terminal" evidence="8">
    <location>
        <begin position="290"/>
        <end position="492"/>
    </location>
</feature>
<comment type="similarity">
    <text evidence="2">Belongs to the peptidase M13 family.</text>
</comment>
<dbReference type="GO" id="GO:0004222">
    <property type="term" value="F:metalloendopeptidase activity"/>
    <property type="evidence" value="ECO:0007669"/>
    <property type="project" value="InterPro"/>
</dbReference>
<evidence type="ECO:0000256" key="3">
    <source>
        <dbReference type="ARBA" id="ARBA00022670"/>
    </source>
</evidence>
<dbReference type="GO" id="GO:0005886">
    <property type="term" value="C:plasma membrane"/>
    <property type="evidence" value="ECO:0007669"/>
    <property type="project" value="TreeGrafter"/>
</dbReference>
<evidence type="ECO:0000259" key="9">
    <source>
        <dbReference type="Pfam" id="PF05649"/>
    </source>
</evidence>
<accession>A0A1I7UKQ4</accession>
<keyword evidence="7" id="KW-0482">Metalloprotease</keyword>
<dbReference type="PROSITE" id="PS51885">
    <property type="entry name" value="NEPRILYSIN"/>
    <property type="match status" value="1"/>
</dbReference>
<evidence type="ECO:0000256" key="2">
    <source>
        <dbReference type="ARBA" id="ARBA00007357"/>
    </source>
</evidence>
<evidence type="ECO:0000313" key="11">
    <source>
        <dbReference type="WBParaSite" id="Csp11.Scaffold630.g16934.t1"/>
    </source>
</evidence>
<dbReference type="Proteomes" id="UP000095282">
    <property type="component" value="Unplaced"/>
</dbReference>
<feature type="domain" description="Peptidase M13 N-terminal" evidence="9">
    <location>
        <begin position="71"/>
        <end position="229"/>
    </location>
</feature>
<evidence type="ECO:0000313" key="10">
    <source>
        <dbReference type="Proteomes" id="UP000095282"/>
    </source>
</evidence>
<evidence type="ECO:0000259" key="8">
    <source>
        <dbReference type="Pfam" id="PF01431"/>
    </source>
</evidence>
<evidence type="ECO:0000256" key="7">
    <source>
        <dbReference type="ARBA" id="ARBA00023049"/>
    </source>
</evidence>
<dbReference type="Gene3D" id="3.40.390.10">
    <property type="entry name" value="Collagenase (Catalytic Domain)"/>
    <property type="match status" value="1"/>
</dbReference>
<organism evidence="10 11">
    <name type="scientific">Caenorhabditis tropicalis</name>
    <dbReference type="NCBI Taxonomy" id="1561998"/>
    <lineage>
        <taxon>Eukaryota</taxon>
        <taxon>Metazoa</taxon>
        <taxon>Ecdysozoa</taxon>
        <taxon>Nematoda</taxon>
        <taxon>Chromadorea</taxon>
        <taxon>Rhabditida</taxon>
        <taxon>Rhabditina</taxon>
        <taxon>Rhabditomorpha</taxon>
        <taxon>Rhabditoidea</taxon>
        <taxon>Rhabditidae</taxon>
        <taxon>Peloderinae</taxon>
        <taxon>Caenorhabditis</taxon>
    </lineage>
</organism>
<dbReference type="InterPro" id="IPR024079">
    <property type="entry name" value="MetalloPept_cat_dom_sf"/>
</dbReference>
<dbReference type="CDD" id="cd08662">
    <property type="entry name" value="M13"/>
    <property type="match status" value="1"/>
</dbReference>
<dbReference type="eggNOG" id="KOG3624">
    <property type="taxonomic scope" value="Eukaryota"/>
</dbReference>
<dbReference type="InterPro" id="IPR018497">
    <property type="entry name" value="Peptidase_M13_C"/>
</dbReference>
<dbReference type="Gene3D" id="1.10.1380.10">
    <property type="entry name" value="Neutral endopeptidase , domain2"/>
    <property type="match status" value="1"/>
</dbReference>
<dbReference type="Pfam" id="PF05649">
    <property type="entry name" value="Peptidase_M13_N"/>
    <property type="match status" value="1"/>
</dbReference>
<evidence type="ECO:0000256" key="5">
    <source>
        <dbReference type="ARBA" id="ARBA00022801"/>
    </source>
</evidence>
<dbReference type="InterPro" id="IPR042089">
    <property type="entry name" value="Peptidase_M13_dom_2"/>
</dbReference>